<dbReference type="GeneTree" id="ENSGT00940000158825"/>
<dbReference type="PRINTS" id="PR00262">
    <property type="entry name" value="IL1HBGF"/>
</dbReference>
<sequence>MGPPWDWDRAARTALMASLFIAILPAGCPGTPRADEPRHDTLLSRSRHGRPGQALAGAQDESEYMFGIRRLRRLYCNVGIGFHLQILPGGKINGGHRESSNGLLEIATVHRGVVSLFGVKAEFFIAMSQRGKLYVSETFSNECKFKEILLPNNYNAYESWEHPGKYIGLSKGGRAKRGGRISLNLTVTHFLPRRIVQHGLAERKAIPERPSSPQGSIIDRW</sequence>
<dbReference type="GO" id="GO:0008083">
    <property type="term" value="F:growth factor activity"/>
    <property type="evidence" value="ECO:0007669"/>
    <property type="project" value="InterPro"/>
</dbReference>
<dbReference type="SUPFAM" id="SSF50353">
    <property type="entry name" value="Cytokine"/>
    <property type="match status" value="1"/>
</dbReference>
<evidence type="ECO:0000256" key="1">
    <source>
        <dbReference type="ARBA" id="ARBA00007936"/>
    </source>
</evidence>
<dbReference type="OMA" id="NECAFRE"/>
<feature type="compositionally biased region" description="Basic and acidic residues" evidence="3">
    <location>
        <begin position="33"/>
        <end position="42"/>
    </location>
</feature>
<keyword evidence="5" id="KW-1185">Reference proteome</keyword>
<dbReference type="Proteomes" id="UP000694388">
    <property type="component" value="Unplaced"/>
</dbReference>
<dbReference type="InterPro" id="IPR002209">
    <property type="entry name" value="Fibroblast_GF_fam"/>
</dbReference>
<dbReference type="SMART" id="SM00442">
    <property type="entry name" value="FGF"/>
    <property type="match status" value="1"/>
</dbReference>
<dbReference type="InterPro" id="IPR008996">
    <property type="entry name" value="IL1/FGF"/>
</dbReference>
<comment type="similarity">
    <text evidence="1 2">Belongs to the heparin-binding growth factors family.</text>
</comment>
<dbReference type="Pfam" id="PF00167">
    <property type="entry name" value="FGF"/>
    <property type="match status" value="1"/>
</dbReference>
<evidence type="ECO:0000313" key="5">
    <source>
        <dbReference type="Proteomes" id="UP000694388"/>
    </source>
</evidence>
<feature type="signal peptide" evidence="2">
    <location>
        <begin position="1"/>
        <end position="30"/>
    </location>
</feature>
<name>A0A8C4NBX3_EPTBU</name>
<dbReference type="PANTHER" id="PTHR11486">
    <property type="entry name" value="FIBROBLAST GROWTH FACTOR"/>
    <property type="match status" value="1"/>
</dbReference>
<protein>
    <recommendedName>
        <fullName evidence="2">Fibroblast growth factor</fullName>
        <shortName evidence="2">FGF</shortName>
    </recommendedName>
</protein>
<dbReference type="AlphaFoldDB" id="A0A8C4NBX3"/>
<accession>A0A8C4NBX3</accession>
<dbReference type="Gene3D" id="2.80.10.50">
    <property type="match status" value="1"/>
</dbReference>
<feature type="region of interest" description="Disordered" evidence="3">
    <location>
        <begin position="31"/>
        <end position="55"/>
    </location>
</feature>
<evidence type="ECO:0000313" key="4">
    <source>
        <dbReference type="Ensembl" id="ENSEBUP00000004497.1"/>
    </source>
</evidence>
<feature type="region of interest" description="Disordered" evidence="3">
    <location>
        <begin position="202"/>
        <end position="221"/>
    </location>
</feature>
<evidence type="ECO:0000256" key="2">
    <source>
        <dbReference type="RuleBase" id="RU049442"/>
    </source>
</evidence>
<reference evidence="4" key="2">
    <citation type="submission" date="2025-09" db="UniProtKB">
        <authorList>
            <consortium name="Ensembl"/>
        </authorList>
    </citation>
    <scope>IDENTIFICATION</scope>
</reference>
<dbReference type="Ensembl" id="ENSEBUT00000004935.1">
    <property type="protein sequence ID" value="ENSEBUP00000004497.1"/>
    <property type="gene ID" value="ENSEBUG00000003147.1"/>
</dbReference>
<proteinExistence type="inferred from homology"/>
<organism evidence="4 5">
    <name type="scientific">Eptatretus burgeri</name>
    <name type="common">Inshore hagfish</name>
    <dbReference type="NCBI Taxonomy" id="7764"/>
    <lineage>
        <taxon>Eukaryota</taxon>
        <taxon>Metazoa</taxon>
        <taxon>Chordata</taxon>
        <taxon>Craniata</taxon>
        <taxon>Vertebrata</taxon>
        <taxon>Cyclostomata</taxon>
        <taxon>Myxini</taxon>
        <taxon>Myxiniformes</taxon>
        <taxon>Myxinidae</taxon>
        <taxon>Eptatretinae</taxon>
        <taxon>Eptatretus</taxon>
    </lineage>
</organism>
<evidence type="ECO:0000256" key="3">
    <source>
        <dbReference type="SAM" id="MobiDB-lite"/>
    </source>
</evidence>
<feature type="chain" id="PRO_5034922275" description="Fibroblast growth factor" evidence="2">
    <location>
        <begin position="31"/>
        <end position="221"/>
    </location>
</feature>
<reference evidence="4" key="1">
    <citation type="submission" date="2025-08" db="UniProtKB">
        <authorList>
            <consortium name="Ensembl"/>
        </authorList>
    </citation>
    <scope>IDENTIFICATION</scope>
</reference>
<keyword evidence="2" id="KW-0732">Signal</keyword>
<dbReference type="PRINTS" id="PR00263">
    <property type="entry name" value="HBGFFGF"/>
</dbReference>